<dbReference type="EMBL" id="JAPEVG010000033">
    <property type="protein sequence ID" value="KAJ8494698.1"/>
    <property type="molecule type" value="Genomic_DNA"/>
</dbReference>
<feature type="compositionally biased region" description="Basic and acidic residues" evidence="1">
    <location>
        <begin position="7"/>
        <end position="21"/>
    </location>
</feature>
<dbReference type="AlphaFoldDB" id="A0AAD7U075"/>
<evidence type="ECO:0000313" key="2">
    <source>
        <dbReference type="EMBL" id="KAJ8494698.1"/>
    </source>
</evidence>
<evidence type="ECO:0000256" key="1">
    <source>
        <dbReference type="SAM" id="MobiDB-lite"/>
    </source>
</evidence>
<proteinExistence type="predicted"/>
<accession>A0AAD7U075</accession>
<protein>
    <submittedName>
        <fullName evidence="2">Uncharacterized protein</fullName>
    </submittedName>
</protein>
<feature type="region of interest" description="Disordered" evidence="1">
    <location>
        <begin position="63"/>
        <end position="158"/>
    </location>
</feature>
<organism evidence="2 3">
    <name type="scientific">Trametes cubensis</name>
    <dbReference type="NCBI Taxonomy" id="1111947"/>
    <lineage>
        <taxon>Eukaryota</taxon>
        <taxon>Fungi</taxon>
        <taxon>Dikarya</taxon>
        <taxon>Basidiomycota</taxon>
        <taxon>Agaricomycotina</taxon>
        <taxon>Agaricomycetes</taxon>
        <taxon>Polyporales</taxon>
        <taxon>Polyporaceae</taxon>
        <taxon>Trametes</taxon>
    </lineage>
</organism>
<feature type="region of interest" description="Disordered" evidence="1">
    <location>
        <begin position="1"/>
        <end position="22"/>
    </location>
</feature>
<dbReference type="Proteomes" id="UP001215151">
    <property type="component" value="Unassembled WGS sequence"/>
</dbReference>
<name>A0AAD7U075_9APHY</name>
<feature type="compositionally biased region" description="Polar residues" evidence="1">
    <location>
        <begin position="95"/>
        <end position="112"/>
    </location>
</feature>
<evidence type="ECO:0000313" key="3">
    <source>
        <dbReference type="Proteomes" id="UP001215151"/>
    </source>
</evidence>
<comment type="caution">
    <text evidence="2">The sequence shown here is derived from an EMBL/GenBank/DDBJ whole genome shotgun (WGS) entry which is preliminary data.</text>
</comment>
<reference evidence="2" key="1">
    <citation type="submission" date="2022-11" db="EMBL/GenBank/DDBJ databases">
        <title>Genome Sequence of Cubamyces cubensis.</title>
        <authorList>
            <person name="Buettner E."/>
        </authorList>
    </citation>
    <scope>NUCLEOTIDE SEQUENCE</scope>
    <source>
        <strain evidence="2">MPL-01</strain>
    </source>
</reference>
<sequence>MATNTAIERDTCKTEPRDRESCALVSVPDSHCPTIGAQNSTSITVFSHTALTVANSLAADVHKAPNLSPDTPATPNIPPPRTPSPNGSRVLHTDPLSSSRQQSCPRTTSPANTAEDELPVPNQPFSPNDASPAGKKSYYQPRNYASVQQPEVKEKRRNVRLSMNDKTIIVEYDEFMEWFVPAPPGEEEPTNTMEAVDLQGVATTPELKMYQPLVDALNQDWLLPNDKAISNPNTPDPDADTDDKIDAGLYQRSDVPMVGKKTRWAYMELSIECKTEDIQHDPFDESSPSGDASAMRQDILGQIMCYSG</sequence>
<keyword evidence="3" id="KW-1185">Reference proteome</keyword>
<gene>
    <name evidence="2" type="ORF">ONZ51_g2163</name>
</gene>